<dbReference type="Proteomes" id="UP000095210">
    <property type="component" value="Chromosome"/>
</dbReference>
<evidence type="ECO:0000259" key="3">
    <source>
        <dbReference type="SMART" id="SM00903"/>
    </source>
</evidence>
<sequence length="196" mass="21436">MVTNDVATEIETDRDSSDVQPERGTDLDGPEPQDAADDVRFRLLMAGFPTGVTVISTLGRGQAPMGMTCSALCSVSLGPPTLLACLRAGSPTLAAIRRRRVFAVNLLHEAAQPVAELFGSGAPDRFDRVRWRIEPSWGVPVLFDDVHAVARCRVVDSKLVGDHRVVFGEVTHIRHYAEIRSPLMYGRRRYAGWPAG</sequence>
<accession>A0AAC9MXL2</accession>
<dbReference type="RefSeq" id="WP_236750546.1">
    <property type="nucleotide sequence ID" value="NZ_CP014859.1"/>
</dbReference>
<dbReference type="GO" id="GO:0010181">
    <property type="term" value="F:FMN binding"/>
    <property type="evidence" value="ECO:0007669"/>
    <property type="project" value="InterPro"/>
</dbReference>
<keyword evidence="5" id="KW-1185">Reference proteome</keyword>
<gene>
    <name evidence="4" type="ORF">TL08_07685</name>
</gene>
<evidence type="ECO:0000256" key="1">
    <source>
        <dbReference type="ARBA" id="ARBA00023002"/>
    </source>
</evidence>
<dbReference type="GO" id="GO:0042602">
    <property type="term" value="F:riboflavin reductase (NADPH) activity"/>
    <property type="evidence" value="ECO:0007669"/>
    <property type="project" value="TreeGrafter"/>
</dbReference>
<dbReference type="Gene3D" id="2.30.110.10">
    <property type="entry name" value="Electron Transport, Fmn-binding Protein, Chain A"/>
    <property type="match status" value="1"/>
</dbReference>
<evidence type="ECO:0000313" key="4">
    <source>
        <dbReference type="EMBL" id="AOS62355.1"/>
    </source>
</evidence>
<feature type="region of interest" description="Disordered" evidence="2">
    <location>
        <begin position="1"/>
        <end position="34"/>
    </location>
</feature>
<feature type="compositionally biased region" description="Basic and acidic residues" evidence="2">
    <location>
        <begin position="11"/>
        <end position="26"/>
    </location>
</feature>
<evidence type="ECO:0000256" key="2">
    <source>
        <dbReference type="SAM" id="MobiDB-lite"/>
    </source>
</evidence>
<feature type="domain" description="Flavin reductase like" evidence="3">
    <location>
        <begin position="45"/>
        <end position="192"/>
    </location>
</feature>
<proteinExistence type="predicted"/>
<reference evidence="5" key="1">
    <citation type="submission" date="2016-03" db="EMBL/GenBank/DDBJ databases">
        <title>Complete genome sequence of the type strain Actinoalloteichus hymeniacidonis DSM 45092.</title>
        <authorList>
            <person name="Schaffert L."/>
            <person name="Albersmeier A."/>
            <person name="Winkler A."/>
            <person name="Kalinowski J."/>
            <person name="Zotchev S."/>
            <person name="Ruckert C."/>
        </authorList>
    </citation>
    <scope>NUCLEOTIDE SEQUENCE [LARGE SCALE GENOMIC DNA]</scope>
    <source>
        <strain evidence="5">HPA177(T) (DSM 45092(T))</strain>
    </source>
</reference>
<dbReference type="InterPro" id="IPR002563">
    <property type="entry name" value="Flavin_Rdtase-like_dom"/>
</dbReference>
<dbReference type="KEGG" id="ahm:TL08_07685"/>
<dbReference type="SMART" id="SM00903">
    <property type="entry name" value="Flavin_Reduct"/>
    <property type="match status" value="1"/>
</dbReference>
<protein>
    <submittedName>
        <fullName evidence="4">Conserved protein of DIM6/NTAB family</fullName>
    </submittedName>
</protein>
<dbReference type="EMBL" id="CP014859">
    <property type="protein sequence ID" value="AOS62355.1"/>
    <property type="molecule type" value="Genomic_DNA"/>
</dbReference>
<evidence type="ECO:0000313" key="5">
    <source>
        <dbReference type="Proteomes" id="UP000095210"/>
    </source>
</evidence>
<dbReference type="GO" id="GO:0006208">
    <property type="term" value="P:pyrimidine nucleobase catabolic process"/>
    <property type="evidence" value="ECO:0007669"/>
    <property type="project" value="TreeGrafter"/>
</dbReference>
<dbReference type="InterPro" id="IPR050268">
    <property type="entry name" value="NADH-dep_flavin_reductase"/>
</dbReference>
<dbReference type="SUPFAM" id="SSF50475">
    <property type="entry name" value="FMN-binding split barrel"/>
    <property type="match status" value="1"/>
</dbReference>
<name>A0AAC9MXL2_9PSEU</name>
<dbReference type="Pfam" id="PF01613">
    <property type="entry name" value="Flavin_Reduct"/>
    <property type="match status" value="1"/>
</dbReference>
<dbReference type="PANTHER" id="PTHR30466:SF1">
    <property type="entry name" value="FMN REDUCTASE (NADH) RUTF"/>
    <property type="match status" value="1"/>
</dbReference>
<dbReference type="PANTHER" id="PTHR30466">
    <property type="entry name" value="FLAVIN REDUCTASE"/>
    <property type="match status" value="1"/>
</dbReference>
<organism evidence="4 5">
    <name type="scientific">Actinoalloteichus hymeniacidonis</name>
    <dbReference type="NCBI Taxonomy" id="340345"/>
    <lineage>
        <taxon>Bacteria</taxon>
        <taxon>Bacillati</taxon>
        <taxon>Actinomycetota</taxon>
        <taxon>Actinomycetes</taxon>
        <taxon>Pseudonocardiales</taxon>
        <taxon>Pseudonocardiaceae</taxon>
        <taxon>Actinoalloteichus</taxon>
    </lineage>
</organism>
<keyword evidence="1" id="KW-0560">Oxidoreductase</keyword>
<dbReference type="AlphaFoldDB" id="A0AAC9MXL2"/>
<dbReference type="InterPro" id="IPR012349">
    <property type="entry name" value="Split_barrel_FMN-bd"/>
</dbReference>